<dbReference type="Proteomes" id="UP000239406">
    <property type="component" value="Unassembled WGS sequence"/>
</dbReference>
<accession>A0A2S5T272</accession>
<protein>
    <submittedName>
        <fullName evidence="2">Uncharacterized protein DUF3606</fullName>
    </submittedName>
</protein>
<evidence type="ECO:0000313" key="2">
    <source>
        <dbReference type="EMBL" id="TCP08280.1"/>
    </source>
</evidence>
<reference evidence="2 4" key="2">
    <citation type="submission" date="2019-03" db="EMBL/GenBank/DDBJ databases">
        <title>Genomic Encyclopedia of Type Strains, Phase IV (KMG-IV): sequencing the most valuable type-strain genomes for metagenomic binning, comparative biology and taxonomic classification.</title>
        <authorList>
            <person name="Goeker M."/>
        </authorList>
    </citation>
    <scope>NUCLEOTIDE SEQUENCE [LARGE SCALE GENOMIC DNA]</scope>
    <source>
        <strain evidence="2 4">DSM 15264</strain>
    </source>
</reference>
<gene>
    <name evidence="1" type="ORF">C1702_13735</name>
    <name evidence="2" type="ORF">EV676_103313</name>
</gene>
<evidence type="ECO:0000313" key="4">
    <source>
        <dbReference type="Proteomes" id="UP000294772"/>
    </source>
</evidence>
<keyword evidence="3" id="KW-1185">Reference proteome</keyword>
<dbReference type="RefSeq" id="WP_104358281.1">
    <property type="nucleotide sequence ID" value="NZ_CALFFA010000006.1"/>
</dbReference>
<dbReference type="EMBL" id="SLXF01000003">
    <property type="protein sequence ID" value="TCP08280.1"/>
    <property type="molecule type" value="Genomic_DNA"/>
</dbReference>
<dbReference type="OrthoDB" id="7030114at2"/>
<dbReference type="Proteomes" id="UP000294772">
    <property type="component" value="Unassembled WGS sequence"/>
</dbReference>
<organism evidence="1 3">
    <name type="scientific">Caldimonas thermodepolymerans</name>
    <dbReference type="NCBI Taxonomy" id="215580"/>
    <lineage>
        <taxon>Bacteria</taxon>
        <taxon>Pseudomonadati</taxon>
        <taxon>Pseudomonadota</taxon>
        <taxon>Betaproteobacteria</taxon>
        <taxon>Burkholderiales</taxon>
        <taxon>Sphaerotilaceae</taxon>
        <taxon>Caldimonas</taxon>
    </lineage>
</organism>
<dbReference type="Pfam" id="PF12244">
    <property type="entry name" value="DUF3606"/>
    <property type="match status" value="1"/>
</dbReference>
<dbReference type="InterPro" id="IPR022037">
    <property type="entry name" value="DUF3606"/>
</dbReference>
<name>A0A2S5T272_9BURK</name>
<evidence type="ECO:0000313" key="1">
    <source>
        <dbReference type="EMBL" id="PPE69104.1"/>
    </source>
</evidence>
<dbReference type="AlphaFoldDB" id="A0A2S5T272"/>
<sequence length="63" mass="7321">MKRHDTPLLDPRDEASMRHWAEKLAVTPGLLREAVAQVGADPQRVGAWLLRRRSDDHAVRRRR</sequence>
<comment type="caution">
    <text evidence="1">The sequence shown here is derived from an EMBL/GenBank/DDBJ whole genome shotgun (WGS) entry which is preliminary data.</text>
</comment>
<proteinExistence type="predicted"/>
<evidence type="ECO:0000313" key="3">
    <source>
        <dbReference type="Proteomes" id="UP000239406"/>
    </source>
</evidence>
<dbReference type="EMBL" id="PSNY01000015">
    <property type="protein sequence ID" value="PPE69104.1"/>
    <property type="molecule type" value="Genomic_DNA"/>
</dbReference>
<reference evidence="1 3" key="1">
    <citation type="submission" date="2018-02" db="EMBL/GenBank/DDBJ databases">
        <title>Reclassifiation of [Polyangium] brachysporum DSM 7029 as Guopingzhaonella breviflexa gen. nov., sp. nov., a member of the family Comamonadaceae.</title>
        <authorList>
            <person name="Tang B."/>
        </authorList>
    </citation>
    <scope>NUCLEOTIDE SEQUENCE [LARGE SCALE GENOMIC DNA]</scope>
    <source>
        <strain evidence="1 3">DSM 15344</strain>
    </source>
</reference>